<dbReference type="VEuPathDB" id="TriTrypDB:ADEAN_000748300"/>
<dbReference type="PROSITE" id="PS51133">
    <property type="entry name" value="ZF_TFIIS_2"/>
    <property type="match status" value="1"/>
</dbReference>
<evidence type="ECO:0000256" key="3">
    <source>
        <dbReference type="ARBA" id="ARBA00022833"/>
    </source>
</evidence>
<keyword evidence="3" id="KW-0862">Zinc</keyword>
<proteinExistence type="predicted"/>
<name>A0A7G2CKN3_9TRYP</name>
<dbReference type="GO" id="GO:0006351">
    <property type="term" value="P:DNA-templated transcription"/>
    <property type="evidence" value="ECO:0007669"/>
    <property type="project" value="InterPro"/>
</dbReference>
<protein>
    <recommendedName>
        <fullName evidence="5">TFIIS-type domain-containing protein</fullName>
    </recommendedName>
</protein>
<keyword evidence="1" id="KW-0479">Metal-binding</keyword>
<evidence type="ECO:0000313" key="6">
    <source>
        <dbReference type="EMBL" id="CAD2219969.1"/>
    </source>
</evidence>
<dbReference type="OrthoDB" id="44867at2759"/>
<dbReference type="InterPro" id="IPR001222">
    <property type="entry name" value="Znf_TFIIS"/>
</dbReference>
<keyword evidence="7" id="KW-1185">Reference proteome</keyword>
<keyword evidence="2 4" id="KW-0863">Zinc-finger</keyword>
<feature type="domain" description="TFIIS-type" evidence="5">
    <location>
        <begin position="71"/>
        <end position="115"/>
    </location>
</feature>
<evidence type="ECO:0000256" key="2">
    <source>
        <dbReference type="ARBA" id="ARBA00022771"/>
    </source>
</evidence>
<dbReference type="SMART" id="SM00440">
    <property type="entry name" value="ZnF_C2C2"/>
    <property type="match status" value="1"/>
</dbReference>
<dbReference type="AlphaFoldDB" id="A0A7G2CKN3"/>
<gene>
    <name evidence="6" type="ORF">ADEAN_000748300</name>
</gene>
<evidence type="ECO:0000313" key="7">
    <source>
        <dbReference type="Proteomes" id="UP000515908"/>
    </source>
</evidence>
<dbReference type="Gene3D" id="2.20.25.10">
    <property type="match status" value="1"/>
</dbReference>
<sequence length="116" mass="13424">MLIGKALSDPLNHSLRENLWTGKLSEEELVKMNEFELLNPVDRSALEEERKARLEQKTVAFIEELASVKTELYPCPQCGNKECYANFRSTDFVKWHGDDPTPTILKCKKCGHHFRM</sequence>
<evidence type="ECO:0000256" key="1">
    <source>
        <dbReference type="ARBA" id="ARBA00022723"/>
    </source>
</evidence>
<reference evidence="6 7" key="1">
    <citation type="submission" date="2020-08" db="EMBL/GenBank/DDBJ databases">
        <authorList>
            <person name="Newling K."/>
            <person name="Davey J."/>
            <person name="Forrester S."/>
        </authorList>
    </citation>
    <scope>NUCLEOTIDE SEQUENCE [LARGE SCALE GENOMIC DNA]</scope>
    <source>
        <strain evidence="7">Crithidia deanei Carvalho (ATCC PRA-265)</strain>
    </source>
</reference>
<dbReference type="Proteomes" id="UP000515908">
    <property type="component" value="Chromosome 15"/>
</dbReference>
<dbReference type="GO" id="GO:0008270">
    <property type="term" value="F:zinc ion binding"/>
    <property type="evidence" value="ECO:0007669"/>
    <property type="project" value="UniProtKB-KW"/>
</dbReference>
<organism evidence="6 7">
    <name type="scientific">Angomonas deanei</name>
    <dbReference type="NCBI Taxonomy" id="59799"/>
    <lineage>
        <taxon>Eukaryota</taxon>
        <taxon>Discoba</taxon>
        <taxon>Euglenozoa</taxon>
        <taxon>Kinetoplastea</taxon>
        <taxon>Metakinetoplastina</taxon>
        <taxon>Trypanosomatida</taxon>
        <taxon>Trypanosomatidae</taxon>
        <taxon>Strigomonadinae</taxon>
        <taxon>Angomonas</taxon>
    </lineage>
</organism>
<dbReference type="EMBL" id="LR877159">
    <property type="protein sequence ID" value="CAD2219969.1"/>
    <property type="molecule type" value="Genomic_DNA"/>
</dbReference>
<evidence type="ECO:0000256" key="4">
    <source>
        <dbReference type="PROSITE-ProRule" id="PRU00472"/>
    </source>
</evidence>
<dbReference type="SUPFAM" id="SSF57783">
    <property type="entry name" value="Zinc beta-ribbon"/>
    <property type="match status" value="1"/>
</dbReference>
<accession>A0A7G2CKN3</accession>
<evidence type="ECO:0000259" key="5">
    <source>
        <dbReference type="PROSITE" id="PS51133"/>
    </source>
</evidence>
<dbReference type="GO" id="GO:0003676">
    <property type="term" value="F:nucleic acid binding"/>
    <property type="evidence" value="ECO:0007669"/>
    <property type="project" value="InterPro"/>
</dbReference>